<dbReference type="Proteomes" id="UP000642993">
    <property type="component" value="Unassembled WGS sequence"/>
</dbReference>
<accession>A0A927JD57</accession>
<proteinExistence type="predicted"/>
<dbReference type="AlphaFoldDB" id="A0A927JD57"/>
<reference evidence="1" key="1">
    <citation type="submission" date="2020-09" db="EMBL/GenBank/DDBJ databases">
        <title>Hoyosella lacisalsi sp. nov., a halotolerant actinobacterium isolated from soil of Lake Gudzhirganskoe.</title>
        <authorList>
            <person name="Yang Q."/>
            <person name="Guo P.Y."/>
            <person name="Liu S.W."/>
            <person name="Li F.N."/>
            <person name="Sun C.H."/>
        </authorList>
    </citation>
    <scope>NUCLEOTIDE SEQUENCE</scope>
    <source>
        <strain evidence="1">G463</strain>
    </source>
</reference>
<name>A0A927JD57_9ACTN</name>
<protein>
    <submittedName>
        <fullName evidence="1">Uncharacterized protein</fullName>
    </submittedName>
</protein>
<keyword evidence="2" id="KW-1185">Reference proteome</keyword>
<dbReference type="RefSeq" id="WP_192039563.1">
    <property type="nucleotide sequence ID" value="NZ_JACYWE010000006.1"/>
</dbReference>
<comment type="caution">
    <text evidence="1">The sequence shown here is derived from an EMBL/GenBank/DDBJ whole genome shotgun (WGS) entry which is preliminary data.</text>
</comment>
<dbReference type="EMBL" id="JACYWE010000006">
    <property type="protein sequence ID" value="MBD8507116.1"/>
    <property type="molecule type" value="Genomic_DNA"/>
</dbReference>
<sequence length="51" mass="5337">MNPSIFDLSTVGEEQLGVAPSEIYAAIFDGLLSAAAFFQDLLPGIINIPGI</sequence>
<organism evidence="1 2">
    <name type="scientific">Lolliginicoccus lacisalsi</name>
    <dbReference type="NCBI Taxonomy" id="2742202"/>
    <lineage>
        <taxon>Bacteria</taxon>
        <taxon>Bacillati</taxon>
        <taxon>Actinomycetota</taxon>
        <taxon>Actinomycetes</taxon>
        <taxon>Mycobacteriales</taxon>
        <taxon>Hoyosellaceae</taxon>
        <taxon>Lolliginicoccus</taxon>
    </lineage>
</organism>
<evidence type="ECO:0000313" key="1">
    <source>
        <dbReference type="EMBL" id="MBD8507116.1"/>
    </source>
</evidence>
<gene>
    <name evidence="1" type="ORF">HT102_11510</name>
</gene>
<evidence type="ECO:0000313" key="2">
    <source>
        <dbReference type="Proteomes" id="UP000642993"/>
    </source>
</evidence>